<dbReference type="RefSeq" id="WP_108141685.1">
    <property type="nucleotide sequence ID" value="NZ_QAXS01000030.1"/>
</dbReference>
<evidence type="ECO:0000313" key="5">
    <source>
        <dbReference type="Proteomes" id="UP000244089"/>
    </source>
</evidence>
<dbReference type="OrthoDB" id="9806653at2"/>
<evidence type="ECO:0000259" key="2">
    <source>
        <dbReference type="Pfam" id="PF00534"/>
    </source>
</evidence>
<dbReference type="CDD" id="cd03808">
    <property type="entry name" value="GT4_CapM-like"/>
    <property type="match status" value="1"/>
</dbReference>
<name>A0A2T5RHA5_9FIRM</name>
<reference evidence="4 5" key="1">
    <citation type="submission" date="2018-04" db="EMBL/GenBank/DDBJ databases">
        <title>Subsurface microbial communities from deep shales in Ohio and West Virginia, USA.</title>
        <authorList>
            <person name="Wrighton K."/>
        </authorList>
    </citation>
    <scope>NUCLEOTIDE SEQUENCE [LARGE SCALE GENOMIC DNA]</scope>
    <source>
        <strain evidence="4 5">WC1</strain>
    </source>
</reference>
<sequence length="366" mass="42566">MKKVLFTATVMDHIKAFHIPYINWLSKNNYKVDVACSRAEKLTNIHKVYKLSITRSPYRLKNLKAFYELKEIINTNNYDIIHCHTPMASVLTRLVAIKNKERDTKIIYTAHGFHFFKGSPLKNWLLYYPIEKILSNFTDVLITINKEDYHLAKENFKADKIEYINGIGLNTEFFKETKVNKKLKMDELKIPERKRILLSIGELNKNKNHASVIKALSNIDNNDFYYIICGKGKLKNYLLNLIKELNLKDKVKLLGYRNDINEILQISDIYIHPSFREGLPVSVMEAMASGLPVIASEIRGNIDLIEEDDYLINPSNIEEISSIINDLLKKDRNSLKKIGSCNIEKIKKYDIKNTLKEMVKIYKENS</sequence>
<keyword evidence="1 4" id="KW-0808">Transferase</keyword>
<protein>
    <submittedName>
        <fullName evidence="4">Glycosyltransferase EpsD</fullName>
    </submittedName>
</protein>
<proteinExistence type="predicted"/>
<feature type="domain" description="Glycosyl transferase family 1" evidence="2">
    <location>
        <begin position="182"/>
        <end position="337"/>
    </location>
</feature>
<evidence type="ECO:0000256" key="1">
    <source>
        <dbReference type="ARBA" id="ARBA00022679"/>
    </source>
</evidence>
<feature type="domain" description="Glycosyltransferase subfamily 4-like N-terminal" evidence="3">
    <location>
        <begin position="11"/>
        <end position="145"/>
    </location>
</feature>
<dbReference type="SUPFAM" id="SSF53756">
    <property type="entry name" value="UDP-Glycosyltransferase/glycogen phosphorylase"/>
    <property type="match status" value="1"/>
</dbReference>
<dbReference type="Proteomes" id="UP000244089">
    <property type="component" value="Unassembled WGS sequence"/>
</dbReference>
<evidence type="ECO:0000259" key="3">
    <source>
        <dbReference type="Pfam" id="PF13477"/>
    </source>
</evidence>
<organism evidence="4 5">
    <name type="scientific">Halanaerobium saccharolyticum</name>
    <dbReference type="NCBI Taxonomy" id="43595"/>
    <lineage>
        <taxon>Bacteria</taxon>
        <taxon>Bacillati</taxon>
        <taxon>Bacillota</taxon>
        <taxon>Clostridia</taxon>
        <taxon>Halanaerobiales</taxon>
        <taxon>Halanaerobiaceae</taxon>
        <taxon>Halanaerobium</taxon>
    </lineage>
</organism>
<dbReference type="AlphaFoldDB" id="A0A2T5RHA5"/>
<gene>
    <name evidence="4" type="ORF">C8C76_13040</name>
</gene>
<dbReference type="GO" id="GO:0016757">
    <property type="term" value="F:glycosyltransferase activity"/>
    <property type="evidence" value="ECO:0007669"/>
    <property type="project" value="InterPro"/>
</dbReference>
<dbReference type="Pfam" id="PF13477">
    <property type="entry name" value="Glyco_trans_4_2"/>
    <property type="match status" value="1"/>
</dbReference>
<comment type="caution">
    <text evidence="4">The sequence shown here is derived from an EMBL/GenBank/DDBJ whole genome shotgun (WGS) entry which is preliminary data.</text>
</comment>
<dbReference type="Gene3D" id="3.40.50.2000">
    <property type="entry name" value="Glycogen Phosphorylase B"/>
    <property type="match status" value="2"/>
</dbReference>
<evidence type="ECO:0000313" key="4">
    <source>
        <dbReference type="EMBL" id="PTV95050.1"/>
    </source>
</evidence>
<dbReference type="EMBL" id="QAXS01000030">
    <property type="protein sequence ID" value="PTV95050.1"/>
    <property type="molecule type" value="Genomic_DNA"/>
</dbReference>
<dbReference type="InterPro" id="IPR028098">
    <property type="entry name" value="Glyco_trans_4-like_N"/>
</dbReference>
<dbReference type="PANTHER" id="PTHR46401:SF2">
    <property type="entry name" value="GLYCOSYLTRANSFERASE WBBK-RELATED"/>
    <property type="match status" value="1"/>
</dbReference>
<dbReference type="InterPro" id="IPR001296">
    <property type="entry name" value="Glyco_trans_1"/>
</dbReference>
<accession>A0A2T5RHA5</accession>
<dbReference type="PANTHER" id="PTHR46401">
    <property type="entry name" value="GLYCOSYLTRANSFERASE WBBK-RELATED"/>
    <property type="match status" value="1"/>
</dbReference>
<dbReference type="Pfam" id="PF00534">
    <property type="entry name" value="Glycos_transf_1"/>
    <property type="match status" value="1"/>
</dbReference>